<evidence type="ECO:0000256" key="1">
    <source>
        <dbReference type="SAM" id="MobiDB-lite"/>
    </source>
</evidence>
<reference evidence="2 3" key="1">
    <citation type="submission" date="2024-01" db="EMBL/GenBank/DDBJ databases">
        <title>The complete chloroplast genome sequence of Lithospermum erythrorhizon: insights into the phylogenetic relationship among Boraginaceae species and the maternal lineages of purple gromwells.</title>
        <authorList>
            <person name="Okada T."/>
            <person name="Watanabe K."/>
        </authorList>
    </citation>
    <scope>NUCLEOTIDE SEQUENCE [LARGE SCALE GENOMIC DNA]</scope>
</reference>
<dbReference type="Proteomes" id="UP001454036">
    <property type="component" value="Unassembled WGS sequence"/>
</dbReference>
<keyword evidence="3" id="KW-1185">Reference proteome</keyword>
<comment type="caution">
    <text evidence="2">The sequence shown here is derived from an EMBL/GenBank/DDBJ whole genome shotgun (WGS) entry which is preliminary data.</text>
</comment>
<proteinExistence type="predicted"/>
<protein>
    <submittedName>
        <fullName evidence="2">Uncharacterized protein</fullName>
    </submittedName>
</protein>
<dbReference type="EMBL" id="BAABME010015407">
    <property type="protein sequence ID" value="GAA0141017.1"/>
    <property type="molecule type" value="Genomic_DNA"/>
</dbReference>
<accession>A0AAV3NQ57</accession>
<feature type="compositionally biased region" description="Polar residues" evidence="1">
    <location>
        <begin position="154"/>
        <end position="164"/>
    </location>
</feature>
<organism evidence="2 3">
    <name type="scientific">Lithospermum erythrorhizon</name>
    <name type="common">Purple gromwell</name>
    <name type="synonym">Lithospermum officinale var. erythrorhizon</name>
    <dbReference type="NCBI Taxonomy" id="34254"/>
    <lineage>
        <taxon>Eukaryota</taxon>
        <taxon>Viridiplantae</taxon>
        <taxon>Streptophyta</taxon>
        <taxon>Embryophyta</taxon>
        <taxon>Tracheophyta</taxon>
        <taxon>Spermatophyta</taxon>
        <taxon>Magnoliopsida</taxon>
        <taxon>eudicotyledons</taxon>
        <taxon>Gunneridae</taxon>
        <taxon>Pentapetalae</taxon>
        <taxon>asterids</taxon>
        <taxon>lamiids</taxon>
        <taxon>Boraginales</taxon>
        <taxon>Boraginaceae</taxon>
        <taxon>Boraginoideae</taxon>
        <taxon>Lithospermeae</taxon>
        <taxon>Lithospermum</taxon>
    </lineage>
</organism>
<name>A0AAV3NQ57_LITER</name>
<feature type="region of interest" description="Disordered" evidence="1">
    <location>
        <begin position="142"/>
        <end position="199"/>
    </location>
</feature>
<evidence type="ECO:0000313" key="2">
    <source>
        <dbReference type="EMBL" id="GAA0141017.1"/>
    </source>
</evidence>
<sequence length="199" mass="21620">MLVQWILNSIDLSLRKTIPYFEEAHPLWVVLLRRFDVSSVLDELATYDPIPTCRCGFCMYHLGEQFQQKQDNNRLHDFLYAPDVVLTMAVQPPPRGTSQFESRVKCTYCHRSGHDVSSCFSKLGFLEGWGRGFGRGSGAFGTGSASRGRGGLVQPTSVGSTGLTSRLRGGQVQPGSFVGSAMASSSGLGGSLDGMSNMQ</sequence>
<gene>
    <name evidence="2" type="ORF">LIER_35317</name>
</gene>
<dbReference type="AlphaFoldDB" id="A0AAV3NQ57"/>
<evidence type="ECO:0000313" key="3">
    <source>
        <dbReference type="Proteomes" id="UP001454036"/>
    </source>
</evidence>